<dbReference type="AlphaFoldDB" id="A0A2U1JDB1"/>
<dbReference type="InterPro" id="IPR024964">
    <property type="entry name" value="CTLH/CRA"/>
</dbReference>
<dbReference type="InterPro" id="IPR035782">
    <property type="entry name" value="SPRY_RanBP9/10"/>
</dbReference>
<dbReference type="InterPro" id="IPR043136">
    <property type="entry name" value="B30.2/SPRY_sf"/>
</dbReference>
<evidence type="ECO:0000256" key="1">
    <source>
        <dbReference type="SAM" id="MobiDB-lite"/>
    </source>
</evidence>
<feature type="region of interest" description="Disordered" evidence="1">
    <location>
        <begin position="705"/>
        <end position="724"/>
    </location>
</feature>
<organism evidence="4 5">
    <name type="scientific">Smittium angustum</name>
    <dbReference type="NCBI Taxonomy" id="133377"/>
    <lineage>
        <taxon>Eukaryota</taxon>
        <taxon>Fungi</taxon>
        <taxon>Fungi incertae sedis</taxon>
        <taxon>Zoopagomycota</taxon>
        <taxon>Kickxellomycotina</taxon>
        <taxon>Harpellomycetes</taxon>
        <taxon>Harpellales</taxon>
        <taxon>Legeriomycetaceae</taxon>
        <taxon>Smittium</taxon>
    </lineage>
</organism>
<dbReference type="PANTHER" id="PTHR12864">
    <property type="entry name" value="RAN BINDING PROTEIN 9-RELATED"/>
    <property type="match status" value="1"/>
</dbReference>
<feature type="domain" description="CTLH" evidence="3">
    <location>
        <begin position="622"/>
        <end position="679"/>
    </location>
</feature>
<dbReference type="Gene3D" id="2.60.120.920">
    <property type="match status" value="1"/>
</dbReference>
<dbReference type="InterPro" id="IPR003877">
    <property type="entry name" value="SPRY_dom"/>
</dbReference>
<name>A0A2U1JDB1_SMIAN</name>
<dbReference type="InterPro" id="IPR006595">
    <property type="entry name" value="CTLH_C"/>
</dbReference>
<feature type="region of interest" description="Disordered" evidence="1">
    <location>
        <begin position="128"/>
        <end position="162"/>
    </location>
</feature>
<dbReference type="Pfam" id="PF10607">
    <property type="entry name" value="CTLH"/>
    <property type="match status" value="1"/>
</dbReference>
<dbReference type="PROSITE" id="PS50897">
    <property type="entry name" value="CTLH"/>
    <property type="match status" value="1"/>
</dbReference>
<sequence>MDNNSDTDSNSDEPEFSLFSLVDSDGLPISRSSGPISLPPVASPQNPAPPTNPWASIIPINASDFNQDSIQEFNIYDLSRNPSNSRNSSIPFDSVRLARRMADRINAARSFRQASPIGYSITRNPSRRFTHSINIQDDDESIDDSDSDEDSEMDDDSSSNRDSILEDARHIFGTLTDKSTQNDSESEDDSEFIDLSQKLMLPSYLYNTAFGNLRKKFEPSVYEFLSKNSENLLPHESNQQDQNSIPKQILKTISLSNSTTKYLVPKDSFSQFIKSNPDFKSSLKFPTRFNKKDCNKNVKVLENNLQVDYVGSGAADEDSGMVRSNYPIPKISGVFYFEVTILNKGTNGYIGIGFCIGTAKLNRLPGWDTGSWGYHGDDGNSFLSSGGGKKYGPKYTTGDTIGCGINFITNEAFFVKNGVFLGIAFSNLKFNNSIFACVGMRTQGEKVVANFGQKPFVYDIDSYVHEQRKKMWSSVSSTDITSLIQTSLEKLSTQTESNTVPSLTTVPDYKVLLTPNKQPEFMDVVSEDIPNTNFGENSIAPSTPQMLFSLTQSVDKHMNNKTPSDNDVVNELILSYLVHHGYTKTAKSFSRNVIGICLNPDLDENSEKISLLDNILHQRELQVERRKNICHFIEEGNVYKAINIILKHYPIIMRNNWMLLFNLRCQYFIELARVANSGELPLSDLMPPDSSDTCIDTSNDYIKQENTNKNINSPQFTETENQENNKLNSDTLEETFSSVMDVDDIPPADESSNLGSECKMTEMFTVPTTNSIKMDIPSVLDNFPTVNQIDPKKLTPKEAVKEMMEFGRYLQAYYSKVRSSIVDLKLTWVFSIFAYTDPIHNTDSQSLFDVQRRYEISRQANRDILAAEGKRSSPPLENIYMQIGASLSSLGEDLDSASTSLISLEKKYLY</sequence>
<reference evidence="4 5" key="1">
    <citation type="journal article" date="2018" name="MBio">
        <title>Comparative Genomics Reveals the Core Gene Toolbox for the Fungus-Insect Symbiosis.</title>
        <authorList>
            <person name="Wang Y."/>
            <person name="Stata M."/>
            <person name="Wang W."/>
            <person name="Stajich J.E."/>
            <person name="White M.M."/>
            <person name="Moncalvo J.M."/>
        </authorList>
    </citation>
    <scope>NUCLEOTIDE SEQUENCE [LARGE SCALE GENOMIC DNA]</scope>
    <source>
        <strain evidence="4 5">AUS-126-30</strain>
    </source>
</reference>
<dbReference type="InterPro" id="IPR013320">
    <property type="entry name" value="ConA-like_dom_sf"/>
</dbReference>
<accession>A0A2U1JDB1</accession>
<comment type="caution">
    <text evidence="4">The sequence shown here is derived from an EMBL/GenBank/DDBJ whole genome shotgun (WGS) entry which is preliminary data.</text>
</comment>
<dbReference type="InterPro" id="IPR013144">
    <property type="entry name" value="CRA_dom"/>
</dbReference>
<feature type="compositionally biased region" description="Acidic residues" evidence="1">
    <location>
        <begin position="136"/>
        <end position="157"/>
    </location>
</feature>
<dbReference type="SMART" id="SM00668">
    <property type="entry name" value="CTLH"/>
    <property type="match status" value="1"/>
</dbReference>
<dbReference type="Proteomes" id="UP000245591">
    <property type="component" value="Unassembled WGS sequence"/>
</dbReference>
<feature type="compositionally biased region" description="Pro residues" evidence="1">
    <location>
        <begin position="37"/>
        <end position="52"/>
    </location>
</feature>
<dbReference type="Pfam" id="PF08513">
    <property type="entry name" value="LisH"/>
    <property type="match status" value="1"/>
</dbReference>
<evidence type="ECO:0000259" key="2">
    <source>
        <dbReference type="PROSITE" id="PS50188"/>
    </source>
</evidence>
<dbReference type="SUPFAM" id="SSF49899">
    <property type="entry name" value="Concanavalin A-like lectins/glucanases"/>
    <property type="match status" value="1"/>
</dbReference>
<protein>
    <recommendedName>
        <fullName evidence="6">B30.2/SPRY domain-containing protein</fullName>
    </recommendedName>
</protein>
<dbReference type="SMART" id="SM00449">
    <property type="entry name" value="SPRY"/>
    <property type="match status" value="1"/>
</dbReference>
<dbReference type="PROSITE" id="PS50896">
    <property type="entry name" value="LISH"/>
    <property type="match status" value="1"/>
</dbReference>
<dbReference type="CDD" id="cd12909">
    <property type="entry name" value="SPRY_RanBP9_10"/>
    <property type="match status" value="1"/>
</dbReference>
<gene>
    <name evidence="4" type="ORF">BB558_000842</name>
</gene>
<dbReference type="InterPro" id="IPR050618">
    <property type="entry name" value="Ubq-SigPath_Reg"/>
</dbReference>
<dbReference type="SMART" id="SM00757">
    <property type="entry name" value="CRA"/>
    <property type="match status" value="1"/>
</dbReference>
<keyword evidence="5" id="KW-1185">Reference proteome</keyword>
<evidence type="ECO:0000313" key="5">
    <source>
        <dbReference type="Proteomes" id="UP000245591"/>
    </source>
</evidence>
<feature type="domain" description="B30.2/SPRY" evidence="2">
    <location>
        <begin position="267"/>
        <end position="456"/>
    </location>
</feature>
<dbReference type="EMBL" id="MBFU01000038">
    <property type="protein sequence ID" value="PWA03004.1"/>
    <property type="molecule type" value="Genomic_DNA"/>
</dbReference>
<proteinExistence type="predicted"/>
<dbReference type="PROSITE" id="PS50188">
    <property type="entry name" value="B302_SPRY"/>
    <property type="match status" value="1"/>
</dbReference>
<feature type="region of interest" description="Disordered" evidence="1">
    <location>
        <begin position="30"/>
        <end position="55"/>
    </location>
</feature>
<dbReference type="InterPro" id="IPR001870">
    <property type="entry name" value="B30.2/SPRY"/>
</dbReference>
<dbReference type="InterPro" id="IPR006594">
    <property type="entry name" value="LisH"/>
</dbReference>
<evidence type="ECO:0000259" key="3">
    <source>
        <dbReference type="PROSITE" id="PS50897"/>
    </source>
</evidence>
<evidence type="ECO:0000313" key="4">
    <source>
        <dbReference type="EMBL" id="PWA03004.1"/>
    </source>
</evidence>
<evidence type="ECO:0008006" key="6">
    <source>
        <dbReference type="Google" id="ProtNLM"/>
    </source>
</evidence>
<dbReference type="Pfam" id="PF00622">
    <property type="entry name" value="SPRY"/>
    <property type="match status" value="1"/>
</dbReference>